<sequence length="509" mass="55443">MARFRYWLSILACSLALSVTGYTTSAYGISLSNSLTIPGRSTDLYPFAGNSANQNRLGFFSDLYYDRVNNIYYALSDRGPGGGVIPYETRVQKFTLDVNPITGKIRKFKILETIVFKKDGQAFNGLNPELLNGDKAVLGQSFDPEGFAVAPNGNFYVSDEYGPSVYEFSPNGSFVRAFVIPDNIIPKAGSTLNYVDGRPTITSGRQDNRGFEGLTISPDGKKLFAMLQAPLVNEGVDNNGKNDGRYSRNLRLVEFDIATGESTAQYIYQLESLTDINDRIPGTDDDFGKSAQGRNIGISAITALNDQEFLVLERDNRGFGVDVLNDLADDPTDIPNPVASKRIYKINLVGATNVSGINLTGTNTLPDGVNPVGKTLFLDIAQALSPENPGDWTKIPEKIEGLTIGPRLRNGSYALLVGTDNDYSVTQNDDDVQFDVCSNQDGTSVSKVPIDSYCPRGQRLVPGFLYSFRVNAAELGNFEQAESTPTSTPTAGLVVLGLAGFWLKRRHVE</sequence>
<dbReference type="PANTHER" id="PTHR37957">
    <property type="entry name" value="BLR7070 PROTEIN"/>
    <property type="match status" value="1"/>
</dbReference>
<feature type="domain" description="Phytase-like" evidence="1">
    <location>
        <begin position="56"/>
        <end position="423"/>
    </location>
</feature>
<dbReference type="SUPFAM" id="SSF50956">
    <property type="entry name" value="Thermostable phytase (3-phytase)"/>
    <property type="match status" value="1"/>
</dbReference>
<dbReference type="OrthoDB" id="9768561at2"/>
<dbReference type="AlphaFoldDB" id="A0A1U7GW79"/>
<organism evidence="2 3">
    <name type="scientific">Fischerella major NIES-592</name>
    <dbReference type="NCBI Taxonomy" id="210994"/>
    <lineage>
        <taxon>Bacteria</taxon>
        <taxon>Bacillati</taxon>
        <taxon>Cyanobacteriota</taxon>
        <taxon>Cyanophyceae</taxon>
        <taxon>Nostocales</taxon>
        <taxon>Hapalosiphonaceae</taxon>
        <taxon>Fischerella</taxon>
    </lineage>
</organism>
<proteinExistence type="predicted"/>
<evidence type="ECO:0000259" key="1">
    <source>
        <dbReference type="Pfam" id="PF13449"/>
    </source>
</evidence>
<evidence type="ECO:0000313" key="2">
    <source>
        <dbReference type="EMBL" id="OKH12459.1"/>
    </source>
</evidence>
<dbReference type="Proteomes" id="UP000186391">
    <property type="component" value="Unassembled WGS sequence"/>
</dbReference>
<comment type="caution">
    <text evidence="2">The sequence shown here is derived from an EMBL/GenBank/DDBJ whole genome shotgun (WGS) entry which is preliminary data.</text>
</comment>
<keyword evidence="3" id="KW-1185">Reference proteome</keyword>
<evidence type="ECO:0000313" key="3">
    <source>
        <dbReference type="Proteomes" id="UP000186391"/>
    </source>
</evidence>
<dbReference type="SUPFAM" id="SSF75011">
    <property type="entry name" value="3-carboxy-cis,cis-mucoante lactonizing enzyme"/>
    <property type="match status" value="1"/>
</dbReference>
<dbReference type="PANTHER" id="PTHR37957:SF1">
    <property type="entry name" value="PHYTASE-LIKE DOMAIN-CONTAINING PROTEIN"/>
    <property type="match status" value="1"/>
</dbReference>
<dbReference type="Gene3D" id="2.120.10.30">
    <property type="entry name" value="TolB, C-terminal domain"/>
    <property type="match status" value="1"/>
</dbReference>
<dbReference type="InterPro" id="IPR027372">
    <property type="entry name" value="Phytase-like_dom"/>
</dbReference>
<name>A0A1U7GW79_9CYAN</name>
<accession>A0A1U7GW79</accession>
<reference evidence="2 3" key="1">
    <citation type="submission" date="2016-11" db="EMBL/GenBank/DDBJ databases">
        <title>Draft Genome Sequences of Nine Cyanobacterial Strains from Diverse Habitats.</title>
        <authorList>
            <person name="Zhu T."/>
            <person name="Hou S."/>
            <person name="Lu X."/>
            <person name="Hess W.R."/>
        </authorList>
    </citation>
    <scope>NUCLEOTIDE SEQUENCE [LARGE SCALE GENOMIC DNA]</scope>
    <source>
        <strain evidence="2 3">NIES-592</strain>
    </source>
</reference>
<dbReference type="RefSeq" id="WP_073556510.1">
    <property type="nucleotide sequence ID" value="NZ_MRCA01000011.1"/>
</dbReference>
<dbReference type="InterPro" id="IPR011042">
    <property type="entry name" value="6-blade_b-propeller_TolB-like"/>
</dbReference>
<protein>
    <submittedName>
        <fullName evidence="2">PEP-CTERM sorting domain-containing protein</fullName>
    </submittedName>
</protein>
<dbReference type="EMBL" id="MRCA01000011">
    <property type="protein sequence ID" value="OKH12459.1"/>
    <property type="molecule type" value="Genomic_DNA"/>
</dbReference>
<gene>
    <name evidence="2" type="ORF">NIES592_18290</name>
</gene>
<dbReference type="Pfam" id="PF13449">
    <property type="entry name" value="Phytase-like"/>
    <property type="match status" value="1"/>
</dbReference>